<proteinExistence type="predicted"/>
<reference evidence="2" key="1">
    <citation type="submission" date="2018-02" db="EMBL/GenBank/DDBJ databases">
        <authorList>
            <person name="Cohen D.B."/>
            <person name="Kent A.D."/>
        </authorList>
    </citation>
    <scope>NUCLEOTIDE SEQUENCE [LARGE SCALE GENOMIC DNA]</scope>
</reference>
<accession>A0A2P1JXP5</accession>
<dbReference type="Proteomes" id="UP000241290">
    <property type="component" value="Genome"/>
</dbReference>
<sequence length="116" mass="12291">MSNFTITSAQAFQLADDLGLEETDVRTGYSGRGMYGGTCLAFTPDGYDGATESDITFALARLVSMAEVEAMDISEALDMVADALRSLNPKTDSMGRGVVVYYPGVAVEADENEAEA</sequence>
<evidence type="ECO:0000313" key="1">
    <source>
        <dbReference type="EMBL" id="AVO25106.1"/>
    </source>
</evidence>
<protein>
    <submittedName>
        <fullName evidence="1">Uncharacterized protein</fullName>
    </submittedName>
</protein>
<dbReference type="EMBL" id="MG962366">
    <property type="protein sequence ID" value="AVO25106.1"/>
    <property type="molecule type" value="Genomic_DNA"/>
</dbReference>
<keyword evidence="2" id="KW-1185">Reference proteome</keyword>
<organism evidence="1 2">
    <name type="scientific">Rhodococcus phage Finch</name>
    <dbReference type="NCBI Taxonomy" id="2094144"/>
    <lineage>
        <taxon>Viruses</taxon>
        <taxon>Duplodnaviria</taxon>
        <taxon>Heunggongvirae</taxon>
        <taxon>Uroviricota</taxon>
        <taxon>Caudoviricetes</taxon>
        <taxon>Finchvirus</taxon>
        <taxon>Finchvirus finch</taxon>
    </lineage>
</organism>
<dbReference type="KEGG" id="vg:64766434"/>
<dbReference type="RefSeq" id="YP_010059203.1">
    <property type="nucleotide sequence ID" value="NC_054724.1"/>
</dbReference>
<dbReference type="GeneID" id="64766434"/>
<gene>
    <name evidence="1" type="primary">181</name>
    <name evidence="1" type="ORF">SEA_FINCH_181</name>
</gene>
<evidence type="ECO:0000313" key="2">
    <source>
        <dbReference type="Proteomes" id="UP000241290"/>
    </source>
</evidence>
<name>A0A2P1JXP5_9CAUD</name>